<organism evidence="3 4">
    <name type="scientific">Saliphagus infecundisoli</name>
    <dbReference type="NCBI Taxonomy" id="1849069"/>
    <lineage>
        <taxon>Archaea</taxon>
        <taxon>Methanobacteriati</taxon>
        <taxon>Methanobacteriota</taxon>
        <taxon>Stenosarchaea group</taxon>
        <taxon>Halobacteria</taxon>
        <taxon>Halobacteriales</taxon>
        <taxon>Natrialbaceae</taxon>
        <taxon>Saliphagus</taxon>
    </lineage>
</organism>
<dbReference type="SMART" id="SM00471">
    <property type="entry name" value="HDc"/>
    <property type="match status" value="1"/>
</dbReference>
<dbReference type="InterPro" id="IPR003607">
    <property type="entry name" value="HD/PDEase_dom"/>
</dbReference>
<dbReference type="SUPFAM" id="SSF109604">
    <property type="entry name" value="HD-domain/PDEase-like"/>
    <property type="match status" value="1"/>
</dbReference>
<comment type="caution">
    <text evidence="3">The sequence shown here is derived from an EMBL/GenBank/DDBJ whole genome shotgun (WGS) entry which is preliminary data.</text>
</comment>
<evidence type="ECO:0000259" key="2">
    <source>
        <dbReference type="PROSITE" id="PS51831"/>
    </source>
</evidence>
<feature type="region of interest" description="Disordered" evidence="1">
    <location>
        <begin position="152"/>
        <end position="177"/>
    </location>
</feature>
<evidence type="ECO:0000313" key="4">
    <source>
        <dbReference type="Proteomes" id="UP001595925"/>
    </source>
</evidence>
<dbReference type="PROSITE" id="PS51831">
    <property type="entry name" value="HD"/>
    <property type="match status" value="1"/>
</dbReference>
<evidence type="ECO:0000256" key="1">
    <source>
        <dbReference type="SAM" id="MobiDB-lite"/>
    </source>
</evidence>
<gene>
    <name evidence="3" type="ORF">ACFPFO_18725</name>
</gene>
<proteinExistence type="predicted"/>
<dbReference type="RefSeq" id="WP_224828172.1">
    <property type="nucleotide sequence ID" value="NZ_JAIVEF010000004.1"/>
</dbReference>
<evidence type="ECO:0000313" key="3">
    <source>
        <dbReference type="EMBL" id="MFC4989754.1"/>
    </source>
</evidence>
<dbReference type="Proteomes" id="UP001595925">
    <property type="component" value="Unassembled WGS sequence"/>
</dbReference>
<keyword evidence="4" id="KW-1185">Reference proteome</keyword>
<dbReference type="PANTHER" id="PTHR33594:SF1">
    <property type="entry name" value="HD_PDEASE DOMAIN-CONTAINING PROTEIN"/>
    <property type="match status" value="1"/>
</dbReference>
<name>A0ABD5QL46_9EURY</name>
<dbReference type="PANTHER" id="PTHR33594">
    <property type="entry name" value="SUPERFAMILY HYDROLASE, PUTATIVE (AFU_ORTHOLOGUE AFUA_1G03035)-RELATED"/>
    <property type="match status" value="1"/>
</dbReference>
<dbReference type="CDD" id="cd00077">
    <property type="entry name" value="HDc"/>
    <property type="match status" value="1"/>
</dbReference>
<dbReference type="Gene3D" id="1.10.3210.50">
    <property type="match status" value="1"/>
</dbReference>
<accession>A0ABD5QL46</accession>
<dbReference type="EMBL" id="JBHSJG010000054">
    <property type="protein sequence ID" value="MFC4989754.1"/>
    <property type="molecule type" value="Genomic_DNA"/>
</dbReference>
<dbReference type="Pfam" id="PF01966">
    <property type="entry name" value="HD"/>
    <property type="match status" value="1"/>
</dbReference>
<dbReference type="InterPro" id="IPR006674">
    <property type="entry name" value="HD_domain"/>
</dbReference>
<feature type="domain" description="HD" evidence="2">
    <location>
        <begin position="26"/>
        <end position="136"/>
    </location>
</feature>
<dbReference type="AlphaFoldDB" id="A0ABD5QL46"/>
<protein>
    <submittedName>
        <fullName evidence="3">HD domain-containing protein</fullName>
    </submittedName>
</protein>
<sequence length="219" mass="24157">MSSEADGLRETARSYFAEYDPGPAHDWHHVERVEALADRLAAGQEADGRKIDERVLHAAVLLHDIGRGREEAGEIEDHAAWGASEARDVLGEREGFDAERTEAVAHAIRAHRYSNDVEPETVEARLLSDADNLDALGAIGIARVFAYGGETGTPIHDPDRPVEADDSPAGETGTNHLRKKILALPERMYTDRGRDVAEQRRAFVEDFLERLEAEATGDR</sequence>
<reference evidence="3 4" key="1">
    <citation type="journal article" date="2019" name="Int. J. Syst. Evol. Microbiol.">
        <title>The Global Catalogue of Microorganisms (GCM) 10K type strain sequencing project: providing services to taxonomists for standard genome sequencing and annotation.</title>
        <authorList>
            <consortium name="The Broad Institute Genomics Platform"/>
            <consortium name="The Broad Institute Genome Sequencing Center for Infectious Disease"/>
            <person name="Wu L."/>
            <person name="Ma J."/>
        </authorList>
    </citation>
    <scope>NUCLEOTIDE SEQUENCE [LARGE SCALE GENOMIC DNA]</scope>
    <source>
        <strain evidence="3 4">CGMCC 1.15824</strain>
    </source>
</reference>